<evidence type="ECO:0000259" key="11">
    <source>
        <dbReference type="Pfam" id="PF13205"/>
    </source>
</evidence>
<keyword evidence="7" id="KW-0624">Polysaccharide degradation</keyword>
<feature type="chain" id="PRO_5042194937" evidence="9">
    <location>
        <begin position="22"/>
        <end position="459"/>
    </location>
</feature>
<keyword evidence="13" id="KW-1185">Reference proteome</keyword>
<dbReference type="RefSeq" id="WP_301199739.1">
    <property type="nucleotide sequence ID" value="NZ_JAPDPI010000023.1"/>
</dbReference>
<evidence type="ECO:0000256" key="1">
    <source>
        <dbReference type="ARBA" id="ARBA00005641"/>
    </source>
</evidence>
<dbReference type="InterPro" id="IPR018087">
    <property type="entry name" value="Glyco_hydro_5_CS"/>
</dbReference>
<feature type="domain" description="SbsA Ig-like" evidence="11">
    <location>
        <begin position="30"/>
        <end position="122"/>
    </location>
</feature>
<evidence type="ECO:0000256" key="9">
    <source>
        <dbReference type="SAM" id="SignalP"/>
    </source>
</evidence>
<dbReference type="InterPro" id="IPR001547">
    <property type="entry name" value="Glyco_hydro_5"/>
</dbReference>
<evidence type="ECO:0000256" key="3">
    <source>
        <dbReference type="ARBA" id="ARBA00022801"/>
    </source>
</evidence>
<comment type="similarity">
    <text evidence="1 8">Belongs to the glycosyl hydrolase 5 (cellulase A) family.</text>
</comment>
<evidence type="ECO:0000256" key="7">
    <source>
        <dbReference type="ARBA" id="ARBA00023326"/>
    </source>
</evidence>
<proteinExistence type="inferred from homology"/>
<dbReference type="Pfam" id="PF00150">
    <property type="entry name" value="Cellulase"/>
    <property type="match status" value="1"/>
</dbReference>
<dbReference type="AlphaFoldDB" id="A0AAE3SKC5"/>
<keyword evidence="3 8" id="KW-0378">Hydrolase</keyword>
<sequence>MKSIKHIIVILWVIAGCTACSSSEGASKPAPVFKSSIPANNDHNVNLSSIIEIVFDEVVSLAPDHGITVNNTPASVESRFTKLIFNINLEYNTNYTIVIPKGGVINTFNVPLEEAVEISFTTKTAPLINEQAMEFVSNMGVGWNLGNTLDAKGDDETAWGNPKATKELIDAICLKGFKTLRIPVTWQYHMGSEPDYLIESEWLDRVEEVVNYALDNNMYAIVNIHHDEEWIIPSYEKLNLVKGQLGKVWTQIATRFKDYDEHLIFESLNEPRLIGSSAEWTGGTAEGRDCINQFHQANVEAIRATGGNNQERYIMVSPYAASSAQVAIDGLELPSSSNLIVSVHNYYPYNFALASNDYVTEWGTEEEKQAMDAELDRVYQKFIANGVAVVMGEWGSLHHNNLDDRVQHAGYFASGCVSRGICPVWWDNGNSGEFGIINRNDYIWIFPDIAEAIVAAIKE</sequence>
<evidence type="ECO:0000256" key="5">
    <source>
        <dbReference type="ARBA" id="ARBA00023277"/>
    </source>
</evidence>
<reference evidence="12" key="1">
    <citation type="submission" date="2022-10" db="EMBL/GenBank/DDBJ databases">
        <authorList>
            <person name="Yu W.X."/>
        </authorList>
    </citation>
    <scope>NUCLEOTIDE SEQUENCE</scope>
    <source>
        <strain evidence="12">D04</strain>
    </source>
</reference>
<dbReference type="SUPFAM" id="SSF51445">
    <property type="entry name" value="(Trans)glycosidases"/>
    <property type="match status" value="1"/>
</dbReference>
<dbReference type="PROSITE" id="PS00659">
    <property type="entry name" value="GLYCOSYL_HYDROL_F5"/>
    <property type="match status" value="1"/>
</dbReference>
<feature type="domain" description="Glycoside hydrolase family 5" evidence="10">
    <location>
        <begin position="156"/>
        <end position="431"/>
    </location>
</feature>
<dbReference type="InterPro" id="IPR050386">
    <property type="entry name" value="Glycosyl_hydrolase_5"/>
</dbReference>
<keyword evidence="6 8" id="KW-0326">Glycosidase</keyword>
<feature type="signal peptide" evidence="9">
    <location>
        <begin position="1"/>
        <end position="21"/>
    </location>
</feature>
<dbReference type="GO" id="GO:0008422">
    <property type="term" value="F:beta-glucosidase activity"/>
    <property type="evidence" value="ECO:0007669"/>
    <property type="project" value="TreeGrafter"/>
</dbReference>
<dbReference type="PANTHER" id="PTHR31297">
    <property type="entry name" value="GLUCAN ENDO-1,6-BETA-GLUCOSIDASE B"/>
    <property type="match status" value="1"/>
</dbReference>
<dbReference type="Proteomes" id="UP001207408">
    <property type="component" value="Unassembled WGS sequence"/>
</dbReference>
<dbReference type="EMBL" id="JAPDPI010000023">
    <property type="protein sequence ID" value="MCW3806363.1"/>
    <property type="molecule type" value="Genomic_DNA"/>
</dbReference>
<dbReference type="Gene3D" id="3.20.20.80">
    <property type="entry name" value="Glycosidases"/>
    <property type="match status" value="1"/>
</dbReference>
<dbReference type="GO" id="GO:0009986">
    <property type="term" value="C:cell surface"/>
    <property type="evidence" value="ECO:0007669"/>
    <property type="project" value="TreeGrafter"/>
</dbReference>
<keyword evidence="2 9" id="KW-0732">Signal</keyword>
<dbReference type="GO" id="GO:0005576">
    <property type="term" value="C:extracellular region"/>
    <property type="evidence" value="ECO:0007669"/>
    <property type="project" value="TreeGrafter"/>
</dbReference>
<evidence type="ECO:0000313" key="12">
    <source>
        <dbReference type="EMBL" id="MCW3806363.1"/>
    </source>
</evidence>
<keyword evidence="5" id="KW-0119">Carbohydrate metabolism</keyword>
<organism evidence="12 13">
    <name type="scientific">Plebeiibacterium marinum</name>
    <dbReference type="NCBI Taxonomy" id="2992111"/>
    <lineage>
        <taxon>Bacteria</taxon>
        <taxon>Pseudomonadati</taxon>
        <taxon>Bacteroidota</taxon>
        <taxon>Bacteroidia</taxon>
        <taxon>Marinilabiliales</taxon>
        <taxon>Marinilabiliaceae</taxon>
        <taxon>Plebeiibacterium</taxon>
    </lineage>
</organism>
<accession>A0AAE3SKC5</accession>
<protein>
    <submittedName>
        <fullName evidence="12">Cellulase family glycosylhydrolase</fullName>
    </submittedName>
</protein>
<evidence type="ECO:0000256" key="8">
    <source>
        <dbReference type="RuleBase" id="RU361153"/>
    </source>
</evidence>
<dbReference type="PROSITE" id="PS51257">
    <property type="entry name" value="PROKAR_LIPOPROTEIN"/>
    <property type="match status" value="1"/>
</dbReference>
<keyword evidence="4" id="KW-0136">Cellulose degradation</keyword>
<dbReference type="Pfam" id="PF13205">
    <property type="entry name" value="Big_5"/>
    <property type="match status" value="1"/>
</dbReference>
<evidence type="ECO:0000256" key="2">
    <source>
        <dbReference type="ARBA" id="ARBA00022729"/>
    </source>
</evidence>
<name>A0AAE3SKC5_9BACT</name>
<dbReference type="InterPro" id="IPR017853">
    <property type="entry name" value="GH"/>
</dbReference>
<dbReference type="PANTHER" id="PTHR31297:SF41">
    <property type="entry name" value="ENDOGLUCANASE, PUTATIVE (AFU_ORTHOLOGUE AFUA_5G01830)-RELATED"/>
    <property type="match status" value="1"/>
</dbReference>
<gene>
    <name evidence="12" type="ORF">OM074_12080</name>
</gene>
<evidence type="ECO:0000256" key="6">
    <source>
        <dbReference type="ARBA" id="ARBA00023295"/>
    </source>
</evidence>
<comment type="caution">
    <text evidence="12">The sequence shown here is derived from an EMBL/GenBank/DDBJ whole genome shotgun (WGS) entry which is preliminary data.</text>
</comment>
<evidence type="ECO:0000313" key="13">
    <source>
        <dbReference type="Proteomes" id="UP001207408"/>
    </source>
</evidence>
<evidence type="ECO:0000259" key="10">
    <source>
        <dbReference type="Pfam" id="PF00150"/>
    </source>
</evidence>
<evidence type="ECO:0000256" key="4">
    <source>
        <dbReference type="ARBA" id="ARBA00023001"/>
    </source>
</evidence>
<dbReference type="GO" id="GO:0030245">
    <property type="term" value="P:cellulose catabolic process"/>
    <property type="evidence" value="ECO:0007669"/>
    <property type="project" value="UniProtKB-KW"/>
</dbReference>
<dbReference type="InterPro" id="IPR032812">
    <property type="entry name" value="SbsA_Ig"/>
</dbReference>